<reference evidence="1 2" key="1">
    <citation type="submission" date="2019-03" db="EMBL/GenBank/DDBJ databases">
        <title>Single cell metagenomics reveals metabolic interactions within the superorganism composed of flagellate Streblomastix strix and complex community of Bacteroidetes bacteria on its surface.</title>
        <authorList>
            <person name="Treitli S.C."/>
            <person name="Kolisko M."/>
            <person name="Husnik F."/>
            <person name="Keeling P."/>
            <person name="Hampl V."/>
        </authorList>
    </citation>
    <scope>NUCLEOTIDE SEQUENCE [LARGE SCALE GENOMIC DNA]</scope>
    <source>
        <strain evidence="1">ST1C</strain>
    </source>
</reference>
<dbReference type="AlphaFoldDB" id="A0A5J4WMB3"/>
<sequence>MLTMCKQPNVDLNIVQVITSYNAIDRSRNEGEKINQQILNIQFYHLINKSIRSIHRASIRNEIEKSKIILYENLNVAHLIILRAIFCTASSRYAQTDDDIVHNELRKIVKCSRAIEPEKRDFLITDSPPKQHGYDDELPVEFVILSEATTISALQ</sequence>
<evidence type="ECO:0000313" key="2">
    <source>
        <dbReference type="Proteomes" id="UP000324800"/>
    </source>
</evidence>
<protein>
    <submittedName>
        <fullName evidence="1">Uncharacterized protein</fullName>
    </submittedName>
</protein>
<accession>A0A5J4WMB3</accession>
<organism evidence="1 2">
    <name type="scientific">Streblomastix strix</name>
    <dbReference type="NCBI Taxonomy" id="222440"/>
    <lineage>
        <taxon>Eukaryota</taxon>
        <taxon>Metamonada</taxon>
        <taxon>Preaxostyla</taxon>
        <taxon>Oxymonadida</taxon>
        <taxon>Streblomastigidae</taxon>
        <taxon>Streblomastix</taxon>
    </lineage>
</organism>
<name>A0A5J4WMB3_9EUKA</name>
<gene>
    <name evidence="1" type="ORF">EZS28_009077</name>
</gene>
<dbReference type="Proteomes" id="UP000324800">
    <property type="component" value="Unassembled WGS sequence"/>
</dbReference>
<comment type="caution">
    <text evidence="1">The sequence shown here is derived from an EMBL/GenBank/DDBJ whole genome shotgun (WGS) entry which is preliminary data.</text>
</comment>
<proteinExistence type="predicted"/>
<evidence type="ECO:0000313" key="1">
    <source>
        <dbReference type="EMBL" id="KAA6395399.1"/>
    </source>
</evidence>
<dbReference type="EMBL" id="SNRW01001695">
    <property type="protein sequence ID" value="KAA6395399.1"/>
    <property type="molecule type" value="Genomic_DNA"/>
</dbReference>